<name>A0A6A6M9L1_HEVBR</name>
<dbReference type="EMBL" id="JAAGAX010000007">
    <property type="protein sequence ID" value="KAF2308916.1"/>
    <property type="molecule type" value="Genomic_DNA"/>
</dbReference>
<dbReference type="AlphaFoldDB" id="A0A6A6M9L1"/>
<keyword evidence="1" id="KW-0472">Membrane</keyword>
<comment type="caution">
    <text evidence="2">The sequence shown here is derived from an EMBL/GenBank/DDBJ whole genome shotgun (WGS) entry which is preliminary data.</text>
</comment>
<accession>A0A6A6M9L1</accession>
<keyword evidence="3" id="KW-1185">Reference proteome</keyword>
<gene>
    <name evidence="2" type="ORF">GH714_023894</name>
</gene>
<evidence type="ECO:0000256" key="1">
    <source>
        <dbReference type="SAM" id="Phobius"/>
    </source>
</evidence>
<proteinExistence type="predicted"/>
<dbReference type="Proteomes" id="UP000467840">
    <property type="component" value="Chromosome 17"/>
</dbReference>
<keyword evidence="1" id="KW-0812">Transmembrane</keyword>
<sequence>MGTSRSSVEALGLESNRNSTHAIVLMFFFIFCSTIPDQGIDELQHELPKGIWLRFDFDDSHPDLPTLYS</sequence>
<feature type="transmembrane region" description="Helical" evidence="1">
    <location>
        <begin position="20"/>
        <end position="40"/>
    </location>
</feature>
<protein>
    <submittedName>
        <fullName evidence="2">Uncharacterized protein</fullName>
    </submittedName>
</protein>
<keyword evidence="1" id="KW-1133">Transmembrane helix</keyword>
<evidence type="ECO:0000313" key="2">
    <source>
        <dbReference type="EMBL" id="KAF2308916.1"/>
    </source>
</evidence>
<reference evidence="2 3" key="1">
    <citation type="journal article" date="2020" name="Mol. Plant">
        <title>The Chromosome-Based Rubber Tree Genome Provides New Insights into Spurge Genome Evolution and Rubber Biosynthesis.</title>
        <authorList>
            <person name="Liu J."/>
            <person name="Shi C."/>
            <person name="Shi C.C."/>
            <person name="Li W."/>
            <person name="Zhang Q.J."/>
            <person name="Zhang Y."/>
            <person name="Li K."/>
            <person name="Lu H.F."/>
            <person name="Shi C."/>
            <person name="Zhu S.T."/>
            <person name="Xiao Z.Y."/>
            <person name="Nan H."/>
            <person name="Yue Y."/>
            <person name="Zhu X.G."/>
            <person name="Wu Y."/>
            <person name="Hong X.N."/>
            <person name="Fan G.Y."/>
            <person name="Tong Y."/>
            <person name="Zhang D."/>
            <person name="Mao C.L."/>
            <person name="Liu Y.L."/>
            <person name="Hao S.J."/>
            <person name="Liu W.Q."/>
            <person name="Lv M.Q."/>
            <person name="Zhang H.B."/>
            <person name="Liu Y."/>
            <person name="Hu-Tang G.R."/>
            <person name="Wang J.P."/>
            <person name="Wang J.H."/>
            <person name="Sun Y.H."/>
            <person name="Ni S.B."/>
            <person name="Chen W.B."/>
            <person name="Zhang X.C."/>
            <person name="Jiao Y.N."/>
            <person name="Eichler E.E."/>
            <person name="Li G.H."/>
            <person name="Liu X."/>
            <person name="Gao L.Z."/>
        </authorList>
    </citation>
    <scope>NUCLEOTIDE SEQUENCE [LARGE SCALE GENOMIC DNA]</scope>
    <source>
        <strain evidence="3">cv. GT1</strain>
        <tissue evidence="2">Leaf</tissue>
    </source>
</reference>
<organism evidence="2 3">
    <name type="scientific">Hevea brasiliensis</name>
    <name type="common">Para rubber tree</name>
    <name type="synonym">Siphonia brasiliensis</name>
    <dbReference type="NCBI Taxonomy" id="3981"/>
    <lineage>
        <taxon>Eukaryota</taxon>
        <taxon>Viridiplantae</taxon>
        <taxon>Streptophyta</taxon>
        <taxon>Embryophyta</taxon>
        <taxon>Tracheophyta</taxon>
        <taxon>Spermatophyta</taxon>
        <taxon>Magnoliopsida</taxon>
        <taxon>eudicotyledons</taxon>
        <taxon>Gunneridae</taxon>
        <taxon>Pentapetalae</taxon>
        <taxon>rosids</taxon>
        <taxon>fabids</taxon>
        <taxon>Malpighiales</taxon>
        <taxon>Euphorbiaceae</taxon>
        <taxon>Crotonoideae</taxon>
        <taxon>Micrandreae</taxon>
        <taxon>Hevea</taxon>
    </lineage>
</organism>
<evidence type="ECO:0000313" key="3">
    <source>
        <dbReference type="Proteomes" id="UP000467840"/>
    </source>
</evidence>